<name>A0A4T2C7N8_9MICO</name>
<dbReference type="Proteomes" id="UP000306192">
    <property type="component" value="Unassembled WGS sequence"/>
</dbReference>
<evidence type="ECO:0000256" key="2">
    <source>
        <dbReference type="SAM" id="Phobius"/>
    </source>
</evidence>
<keyword evidence="4" id="KW-1185">Reference proteome</keyword>
<reference evidence="3 4" key="1">
    <citation type="journal article" date="2019" name="Microorganisms">
        <title>Systematic Affiliation and Genome Analysis of Subtercola vilae DB165(T) with Particular Emphasis on Cold Adaptation of an Isolate from a High-Altitude Cold Volcano Lake.</title>
        <authorList>
            <person name="Villalobos A.S."/>
            <person name="Wiese J."/>
            <person name="Imhoff J.F."/>
            <person name="Dorador C."/>
            <person name="Keller A."/>
            <person name="Hentschel U."/>
        </authorList>
    </citation>
    <scope>NUCLEOTIDE SEQUENCE [LARGE SCALE GENOMIC DNA]</scope>
    <source>
        <strain evidence="3 4">DB165</strain>
    </source>
</reference>
<feature type="transmembrane region" description="Helical" evidence="2">
    <location>
        <begin position="303"/>
        <end position="322"/>
    </location>
</feature>
<evidence type="ECO:0000313" key="4">
    <source>
        <dbReference type="Proteomes" id="UP000306192"/>
    </source>
</evidence>
<feature type="transmembrane region" description="Helical" evidence="2">
    <location>
        <begin position="232"/>
        <end position="250"/>
    </location>
</feature>
<dbReference type="AlphaFoldDB" id="A0A4T2C7N8"/>
<gene>
    <name evidence="3" type="ORF">D4765_04635</name>
</gene>
<feature type="transmembrane region" description="Helical" evidence="2">
    <location>
        <begin position="189"/>
        <end position="212"/>
    </location>
</feature>
<evidence type="ECO:0000313" key="3">
    <source>
        <dbReference type="EMBL" id="TIH39361.1"/>
    </source>
</evidence>
<keyword evidence="2" id="KW-0472">Membrane</keyword>
<evidence type="ECO:0000256" key="1">
    <source>
        <dbReference type="SAM" id="MobiDB-lite"/>
    </source>
</evidence>
<keyword evidence="2" id="KW-1133">Transmembrane helix</keyword>
<proteinExistence type="predicted"/>
<feature type="transmembrane region" description="Helical" evidence="2">
    <location>
        <begin position="257"/>
        <end position="283"/>
    </location>
</feature>
<dbReference type="EMBL" id="QYRT01000006">
    <property type="protein sequence ID" value="TIH39361.1"/>
    <property type="molecule type" value="Genomic_DNA"/>
</dbReference>
<comment type="caution">
    <text evidence="3">The sequence shown here is derived from an EMBL/GenBank/DDBJ whole genome shotgun (WGS) entry which is preliminary data.</text>
</comment>
<sequence length="365" mass="36524">MADAPVAGASMADAPVAGASMADAPMADAPIAEPLAPASEVFEVPSAPAVAPRWATPAPEEHAVAYPAEAYVRPPANPYPAAGAAAAAAVATGTAGAAGAGATGAGAIGAAVNGAGSPPIAPAPVSPAAYAQPQPTEALGSPGAPVPPGSAGAQPQASYLPPGYVAPTTVMTPVLTPPKKRSNRAAGTLIALIGALVFAIVYALVGAVILAFTVTTTRLPEVMSQFVSSPAFFVPVIFFAIALILVVLIVNRANWWAYVLGGFLVAVVVYGAAILGALLAVQAWTFSADQAAAFVRSLVMDPLTLAAAIVAREVPIWVGAWISSRGRKLKARNAADREEYDRAVADAAEQQAQASAVYANGQYTA</sequence>
<organism evidence="3 4">
    <name type="scientific">Subtercola vilae</name>
    <dbReference type="NCBI Taxonomy" id="2056433"/>
    <lineage>
        <taxon>Bacteria</taxon>
        <taxon>Bacillati</taxon>
        <taxon>Actinomycetota</taxon>
        <taxon>Actinomycetes</taxon>
        <taxon>Micrococcales</taxon>
        <taxon>Microbacteriaceae</taxon>
        <taxon>Subtercola</taxon>
    </lineage>
</organism>
<keyword evidence="2" id="KW-0812">Transmembrane</keyword>
<feature type="region of interest" description="Disordered" evidence="1">
    <location>
        <begin position="125"/>
        <end position="155"/>
    </location>
</feature>
<protein>
    <submittedName>
        <fullName evidence="3">Uncharacterized protein</fullName>
    </submittedName>
</protein>
<accession>A0A4T2C7N8</accession>
<feature type="compositionally biased region" description="Low complexity" evidence="1">
    <location>
        <begin position="126"/>
        <end position="155"/>
    </location>
</feature>